<feature type="transmembrane region" description="Helical" evidence="2">
    <location>
        <begin position="425"/>
        <end position="453"/>
    </location>
</feature>
<feature type="transmembrane region" description="Helical" evidence="2">
    <location>
        <begin position="332"/>
        <end position="351"/>
    </location>
</feature>
<proteinExistence type="predicted"/>
<feature type="transmembrane region" description="Helical" evidence="2">
    <location>
        <begin position="371"/>
        <end position="391"/>
    </location>
</feature>
<sequence length="512" mass="58669">MDSHSQEADVSSESTATYVHTSPRSSSPISTSASLDPSILVLPNEIYPSSPTYTLRYSHDRKRDDKSSLYPIQPGRVIFKDEGLPPGWLKCIHPEGLPFFYRLPSSECPMRVLTDEWLYNQETASHISNFLNEILRAIADFNATIHPNSDLVLELQLDRGIWKCGYYFVHHPSKCVYWLEEVNLEYLSKEFEEEVRGDVAHSQVETCMELEYWVFWDCFPNLQEATPDVYDYTMSAIMAAITGRFMRYIVSDRLRNYYGAYGARISRTQTVLKIEPEGRSKFFWLFSPFLFFIPNAQLERVEPLLADRHVIVIYWTKFFGELHEEWNQTMTLVQQAAIMLAANCAFLAIPIFQPDDDSPHNLANHSTPAQIASYFSLVSSLYGFILSMVMYRQQKVRSPDTPKKIIDYVYNNTQSGPRHRLQHLVLIWSLPACPFLVAVSASLLSSLVFYYTIRFGSGKNWRALWTKRAKRVVLRFKSKFQSSSSGASKASESISEGSGSEGSIIKIEICVK</sequence>
<organism evidence="3 4">
    <name type="scientific">Leucocoprinus birnbaumii</name>
    <dbReference type="NCBI Taxonomy" id="56174"/>
    <lineage>
        <taxon>Eukaryota</taxon>
        <taxon>Fungi</taxon>
        <taxon>Dikarya</taxon>
        <taxon>Basidiomycota</taxon>
        <taxon>Agaricomycotina</taxon>
        <taxon>Agaricomycetes</taxon>
        <taxon>Agaricomycetidae</taxon>
        <taxon>Agaricales</taxon>
        <taxon>Agaricineae</taxon>
        <taxon>Agaricaceae</taxon>
        <taxon>Leucocoprinus</taxon>
    </lineage>
</organism>
<gene>
    <name evidence="3" type="ORF">NP233_g10566</name>
</gene>
<feature type="compositionally biased region" description="Low complexity" evidence="1">
    <location>
        <begin position="22"/>
        <end position="34"/>
    </location>
</feature>
<evidence type="ECO:0008006" key="5">
    <source>
        <dbReference type="Google" id="ProtNLM"/>
    </source>
</evidence>
<keyword evidence="2" id="KW-0812">Transmembrane</keyword>
<protein>
    <recommendedName>
        <fullName evidence="5">WW domain-containing protein</fullName>
    </recommendedName>
</protein>
<evidence type="ECO:0000256" key="2">
    <source>
        <dbReference type="SAM" id="Phobius"/>
    </source>
</evidence>
<dbReference type="AlphaFoldDB" id="A0AAD5VI46"/>
<keyword evidence="4" id="KW-1185">Reference proteome</keyword>
<reference evidence="3" key="1">
    <citation type="submission" date="2022-07" db="EMBL/GenBank/DDBJ databases">
        <title>Genome Sequence of Leucocoprinus birnbaumii.</title>
        <authorList>
            <person name="Buettner E."/>
        </authorList>
    </citation>
    <scope>NUCLEOTIDE SEQUENCE</scope>
    <source>
        <strain evidence="3">VT141</strain>
    </source>
</reference>
<accession>A0AAD5VI46</accession>
<evidence type="ECO:0000256" key="1">
    <source>
        <dbReference type="SAM" id="MobiDB-lite"/>
    </source>
</evidence>
<dbReference type="EMBL" id="JANIEX010001098">
    <property type="protein sequence ID" value="KAJ3560846.1"/>
    <property type="molecule type" value="Genomic_DNA"/>
</dbReference>
<keyword evidence="2" id="KW-1133">Transmembrane helix</keyword>
<keyword evidence="2" id="KW-0472">Membrane</keyword>
<feature type="region of interest" description="Disordered" evidence="1">
    <location>
        <begin position="1"/>
        <end position="34"/>
    </location>
</feature>
<feature type="compositionally biased region" description="Polar residues" evidence="1">
    <location>
        <begin position="8"/>
        <end position="20"/>
    </location>
</feature>
<evidence type="ECO:0000313" key="4">
    <source>
        <dbReference type="Proteomes" id="UP001213000"/>
    </source>
</evidence>
<name>A0AAD5VI46_9AGAR</name>
<comment type="caution">
    <text evidence="3">The sequence shown here is derived from an EMBL/GenBank/DDBJ whole genome shotgun (WGS) entry which is preliminary data.</text>
</comment>
<dbReference type="Proteomes" id="UP001213000">
    <property type="component" value="Unassembled WGS sequence"/>
</dbReference>
<evidence type="ECO:0000313" key="3">
    <source>
        <dbReference type="EMBL" id="KAJ3560846.1"/>
    </source>
</evidence>